<protein>
    <submittedName>
        <fullName evidence="1">Uncharacterized protein</fullName>
    </submittedName>
</protein>
<name>A0A119AUW8_9BURK</name>
<evidence type="ECO:0000313" key="2">
    <source>
        <dbReference type="Proteomes" id="UP000062317"/>
    </source>
</evidence>
<keyword evidence="2" id="KW-1185">Reference proteome</keyword>
<gene>
    <name evidence="1" type="ORF">WT27_02665</name>
</gene>
<organism evidence="1 2">
    <name type="scientific">Burkholderia territorii</name>
    <dbReference type="NCBI Taxonomy" id="1503055"/>
    <lineage>
        <taxon>Bacteria</taxon>
        <taxon>Pseudomonadati</taxon>
        <taxon>Pseudomonadota</taxon>
        <taxon>Betaproteobacteria</taxon>
        <taxon>Burkholderiales</taxon>
        <taxon>Burkholderiaceae</taxon>
        <taxon>Burkholderia</taxon>
        <taxon>Burkholderia cepacia complex</taxon>
    </lineage>
</organism>
<sequence length="63" mass="6826">MMPRADRASGTSGTSGVSATLKLPALAARYGHDTIRNWRLIAFMARFIGFARTVTPSRCESVP</sequence>
<dbReference type="Proteomes" id="UP000062317">
    <property type="component" value="Unassembled WGS sequence"/>
</dbReference>
<reference evidence="1 2" key="1">
    <citation type="submission" date="2015-11" db="EMBL/GenBank/DDBJ databases">
        <title>Expanding the genomic diversity of Burkholderia species for the development of highly accurate diagnostics.</title>
        <authorList>
            <person name="Sahl J."/>
            <person name="Keim P."/>
            <person name="Wagner D."/>
        </authorList>
    </citation>
    <scope>NUCLEOTIDE SEQUENCE [LARGE SCALE GENOMIC DNA]</scope>
    <source>
        <strain evidence="1 2">MSMB1301WGS</strain>
    </source>
</reference>
<dbReference type="EMBL" id="LPEQ01000056">
    <property type="protein sequence ID" value="KVV49341.1"/>
    <property type="molecule type" value="Genomic_DNA"/>
</dbReference>
<comment type="caution">
    <text evidence="1">The sequence shown here is derived from an EMBL/GenBank/DDBJ whole genome shotgun (WGS) entry which is preliminary data.</text>
</comment>
<accession>A0A119AUW8</accession>
<dbReference type="AlphaFoldDB" id="A0A119AUW8"/>
<proteinExistence type="predicted"/>
<evidence type="ECO:0000313" key="1">
    <source>
        <dbReference type="EMBL" id="KVV49341.1"/>
    </source>
</evidence>